<dbReference type="InterPro" id="IPR013087">
    <property type="entry name" value="Znf_C2H2_type"/>
</dbReference>
<dbReference type="SUPFAM" id="SSF57667">
    <property type="entry name" value="beta-beta-alpha zinc fingers"/>
    <property type="match status" value="1"/>
</dbReference>
<feature type="region of interest" description="Disordered" evidence="2">
    <location>
        <begin position="278"/>
        <end position="306"/>
    </location>
</feature>
<keyword evidence="1" id="KW-0862">Zinc</keyword>
<dbReference type="GO" id="GO:0000978">
    <property type="term" value="F:RNA polymerase II cis-regulatory region sequence-specific DNA binding"/>
    <property type="evidence" value="ECO:0007669"/>
    <property type="project" value="TreeGrafter"/>
</dbReference>
<dbReference type="PANTHER" id="PTHR46105">
    <property type="entry name" value="AGAP004733-PA"/>
    <property type="match status" value="1"/>
</dbReference>
<dbReference type="Gene3D" id="3.30.160.60">
    <property type="entry name" value="Classic Zinc Finger"/>
    <property type="match status" value="1"/>
</dbReference>
<dbReference type="PANTHER" id="PTHR46105:SF15">
    <property type="entry name" value="ZINC FINGER AND BTB DOMAIN-CONTAINING PROTEIN 43"/>
    <property type="match status" value="1"/>
</dbReference>
<feature type="region of interest" description="Disordered" evidence="2">
    <location>
        <begin position="224"/>
        <end position="262"/>
    </location>
</feature>
<dbReference type="InterPro" id="IPR011333">
    <property type="entry name" value="SKP1/BTB/POZ_sf"/>
</dbReference>
<evidence type="ECO:0000256" key="1">
    <source>
        <dbReference type="PROSITE-ProRule" id="PRU00042"/>
    </source>
</evidence>
<proteinExistence type="predicted"/>
<name>A0A0P7XJV2_SCLFO</name>
<organism evidence="5 6">
    <name type="scientific">Scleropages formosus</name>
    <name type="common">Asian bonytongue</name>
    <name type="synonym">Osteoglossum formosum</name>
    <dbReference type="NCBI Taxonomy" id="113540"/>
    <lineage>
        <taxon>Eukaryota</taxon>
        <taxon>Metazoa</taxon>
        <taxon>Chordata</taxon>
        <taxon>Craniata</taxon>
        <taxon>Vertebrata</taxon>
        <taxon>Euteleostomi</taxon>
        <taxon>Actinopterygii</taxon>
        <taxon>Neopterygii</taxon>
        <taxon>Teleostei</taxon>
        <taxon>Osteoglossocephala</taxon>
        <taxon>Osteoglossomorpha</taxon>
        <taxon>Osteoglossiformes</taxon>
        <taxon>Osteoglossidae</taxon>
        <taxon>Scleropages</taxon>
    </lineage>
</organism>
<feature type="domain" description="C2H2-type" evidence="4">
    <location>
        <begin position="323"/>
        <end position="345"/>
    </location>
</feature>
<evidence type="ECO:0000259" key="4">
    <source>
        <dbReference type="PROSITE" id="PS50157"/>
    </source>
</evidence>
<evidence type="ECO:0000313" key="5">
    <source>
        <dbReference type="EMBL" id="KPP77127.1"/>
    </source>
</evidence>
<dbReference type="InterPro" id="IPR050457">
    <property type="entry name" value="ZnFinger_BTB_dom_contain"/>
</dbReference>
<reference evidence="5 6" key="1">
    <citation type="submission" date="2015-08" db="EMBL/GenBank/DDBJ databases">
        <title>The genome of the Asian arowana (Scleropages formosus).</title>
        <authorList>
            <person name="Tan M.H."/>
            <person name="Gan H.M."/>
            <person name="Croft L.J."/>
            <person name="Austin C.M."/>
        </authorList>
    </citation>
    <scope>NUCLEOTIDE SEQUENCE [LARGE SCALE GENOMIC DNA]</scope>
    <source>
        <strain evidence="5">Aro1</strain>
    </source>
</reference>
<dbReference type="Gene3D" id="3.30.710.10">
    <property type="entry name" value="Potassium Channel Kv1.1, Chain A"/>
    <property type="match status" value="1"/>
</dbReference>
<keyword evidence="1" id="KW-0479">Metal-binding</keyword>
<feature type="compositionally biased region" description="Basic and acidic residues" evidence="2">
    <location>
        <begin position="250"/>
        <end position="262"/>
    </location>
</feature>
<dbReference type="SUPFAM" id="SSF54695">
    <property type="entry name" value="POZ domain"/>
    <property type="match status" value="1"/>
</dbReference>
<dbReference type="SMART" id="SM00225">
    <property type="entry name" value="BTB"/>
    <property type="match status" value="1"/>
</dbReference>
<evidence type="ECO:0008006" key="7">
    <source>
        <dbReference type="Google" id="ProtNLM"/>
    </source>
</evidence>
<sequence>MDPRSDTLLVAFPGFSSSILQKLNQQRKLGQLCDITVVIQGYHYRAHRAVLAAGSPYFCDQVLLKSSARVVLPDIMRPSVFESLLQSCYTGTLQLPPGELVAFLTAASFLQMWHVVDKCTELLGGQKSLPCRDLTAPDDNSPGECLVDVSHGGSAEKFPDYGDGGVAMGQGFGAVDSPMSEPELPTAEEVGLSVSEDNGDIWPLCAQDDNSGCVLVKDEGLKQDEVGSSSKGDPGASHAGLRPLSSYTGARERDHSFEEESGGKVLLKVPPLGCVSPPVDNIPVNVDEESSAGGWEDNSESVQVKASNPGPAGAVNVLHPYLCGKNFTPKSQRDRHGGIHLGPRPYSRSVCGKALETKHQPLCHMKSHAGAAPVHCSICGKKFKCPDSLTQRVPSCICSVSERCGAAEQTTQIC</sequence>
<protein>
    <recommendedName>
        <fullName evidence="7">Zinc finger and BTB domain-containing protein 43-like</fullName>
    </recommendedName>
</protein>
<feature type="domain" description="BTB" evidence="3">
    <location>
        <begin position="33"/>
        <end position="97"/>
    </location>
</feature>
<accession>A0A0P7XJV2</accession>
<dbReference type="InterPro" id="IPR000210">
    <property type="entry name" value="BTB/POZ_dom"/>
</dbReference>
<evidence type="ECO:0000259" key="3">
    <source>
        <dbReference type="PROSITE" id="PS50097"/>
    </source>
</evidence>
<gene>
    <name evidence="5" type="ORF">Z043_103474</name>
</gene>
<evidence type="ECO:0000313" key="6">
    <source>
        <dbReference type="Proteomes" id="UP000034805"/>
    </source>
</evidence>
<dbReference type="PROSITE" id="PS50097">
    <property type="entry name" value="BTB"/>
    <property type="match status" value="1"/>
</dbReference>
<dbReference type="EMBL" id="JARO02000885">
    <property type="protein sequence ID" value="KPP77127.1"/>
    <property type="molecule type" value="Genomic_DNA"/>
</dbReference>
<dbReference type="PROSITE" id="PS50157">
    <property type="entry name" value="ZINC_FINGER_C2H2_2"/>
    <property type="match status" value="1"/>
</dbReference>
<keyword evidence="1" id="KW-0863">Zinc-finger</keyword>
<dbReference type="GO" id="GO:0008270">
    <property type="term" value="F:zinc ion binding"/>
    <property type="evidence" value="ECO:0007669"/>
    <property type="project" value="UniProtKB-KW"/>
</dbReference>
<dbReference type="Proteomes" id="UP000034805">
    <property type="component" value="Unassembled WGS sequence"/>
</dbReference>
<dbReference type="GO" id="GO:0000981">
    <property type="term" value="F:DNA-binding transcription factor activity, RNA polymerase II-specific"/>
    <property type="evidence" value="ECO:0007669"/>
    <property type="project" value="TreeGrafter"/>
</dbReference>
<comment type="caution">
    <text evidence="5">The sequence shown here is derived from an EMBL/GenBank/DDBJ whole genome shotgun (WGS) entry which is preliminary data.</text>
</comment>
<evidence type="ECO:0000256" key="2">
    <source>
        <dbReference type="SAM" id="MobiDB-lite"/>
    </source>
</evidence>
<dbReference type="Pfam" id="PF00651">
    <property type="entry name" value="BTB"/>
    <property type="match status" value="1"/>
</dbReference>
<dbReference type="AlphaFoldDB" id="A0A0P7XJV2"/>
<dbReference type="InterPro" id="IPR036236">
    <property type="entry name" value="Znf_C2H2_sf"/>
</dbReference>